<dbReference type="EC" id="2.7.8.31" evidence="10"/>
<dbReference type="Proteomes" id="UP001279642">
    <property type="component" value="Unassembled WGS sequence"/>
</dbReference>
<organism evidence="10 11">
    <name type="scientific">Dongia soli</name>
    <dbReference type="NCBI Taxonomy" id="600628"/>
    <lineage>
        <taxon>Bacteria</taxon>
        <taxon>Pseudomonadati</taxon>
        <taxon>Pseudomonadota</taxon>
        <taxon>Alphaproteobacteria</taxon>
        <taxon>Rhodospirillales</taxon>
        <taxon>Dongiaceae</taxon>
        <taxon>Dongia</taxon>
    </lineage>
</organism>
<evidence type="ECO:0000259" key="9">
    <source>
        <dbReference type="Pfam" id="PF02397"/>
    </source>
</evidence>
<evidence type="ECO:0000256" key="3">
    <source>
        <dbReference type="ARBA" id="ARBA00022679"/>
    </source>
</evidence>
<dbReference type="EMBL" id="JAXCLW010000004">
    <property type="protein sequence ID" value="MDY0884257.1"/>
    <property type="molecule type" value="Genomic_DNA"/>
</dbReference>
<dbReference type="Gene3D" id="3.40.50.720">
    <property type="entry name" value="NAD(P)-binding Rossmann-like Domain"/>
    <property type="match status" value="1"/>
</dbReference>
<dbReference type="InterPro" id="IPR003362">
    <property type="entry name" value="Bact_transf"/>
</dbReference>
<reference evidence="10 11" key="1">
    <citation type="journal article" date="2016" name="Antonie Van Leeuwenhoek">
        <title>Dongia soli sp. nov., isolated from soil from Dokdo, Korea.</title>
        <authorList>
            <person name="Kim D.U."/>
            <person name="Lee H."/>
            <person name="Kim H."/>
            <person name="Kim S.G."/>
            <person name="Ka J.O."/>
        </authorList>
    </citation>
    <scope>NUCLEOTIDE SEQUENCE [LARGE SCALE GENOMIC DNA]</scope>
    <source>
        <strain evidence="10 11">D78</strain>
    </source>
</reference>
<proteinExistence type="inferred from homology"/>
<feature type="transmembrane region" description="Helical" evidence="8">
    <location>
        <begin position="312"/>
        <end position="333"/>
    </location>
</feature>
<feature type="transmembrane region" description="Helical" evidence="8">
    <location>
        <begin position="99"/>
        <end position="121"/>
    </location>
</feature>
<keyword evidence="6 8" id="KW-0472">Membrane</keyword>
<evidence type="ECO:0000256" key="5">
    <source>
        <dbReference type="ARBA" id="ARBA00022989"/>
    </source>
</evidence>
<dbReference type="NCBIfam" id="TIGR03025">
    <property type="entry name" value="EPS_sugtrans"/>
    <property type="match status" value="1"/>
</dbReference>
<evidence type="ECO:0000256" key="4">
    <source>
        <dbReference type="ARBA" id="ARBA00022692"/>
    </source>
</evidence>
<evidence type="ECO:0000256" key="8">
    <source>
        <dbReference type="SAM" id="Phobius"/>
    </source>
</evidence>
<keyword evidence="11" id="KW-1185">Reference proteome</keyword>
<feature type="domain" description="Bacterial sugar transferase" evidence="9">
    <location>
        <begin position="307"/>
        <end position="495"/>
    </location>
</feature>
<dbReference type="Pfam" id="PF02397">
    <property type="entry name" value="Bac_transf"/>
    <property type="match status" value="1"/>
</dbReference>
<comment type="similarity">
    <text evidence="2">Belongs to the bacterial sugar transferase family.</text>
</comment>
<evidence type="ECO:0000313" key="10">
    <source>
        <dbReference type="EMBL" id="MDY0884257.1"/>
    </source>
</evidence>
<feature type="transmembrane region" description="Helical" evidence="8">
    <location>
        <begin position="68"/>
        <end position="87"/>
    </location>
</feature>
<keyword evidence="3 10" id="KW-0808">Transferase</keyword>
<accession>A0ABU5EEB0</accession>
<dbReference type="GO" id="GO:0089702">
    <property type="term" value="F:undecaprenyl-phosphate glucose phosphotransferase activity"/>
    <property type="evidence" value="ECO:0007669"/>
    <property type="project" value="UniProtKB-EC"/>
</dbReference>
<dbReference type="RefSeq" id="WP_320509324.1">
    <property type="nucleotide sequence ID" value="NZ_JAXCLW010000004.1"/>
</dbReference>
<comment type="subcellular location">
    <subcellularLocation>
        <location evidence="1">Membrane</location>
        <topology evidence="1">Multi-pass membrane protein</topology>
    </subcellularLocation>
</comment>
<evidence type="ECO:0000256" key="1">
    <source>
        <dbReference type="ARBA" id="ARBA00004141"/>
    </source>
</evidence>
<keyword evidence="7" id="KW-0270">Exopolysaccharide synthesis</keyword>
<dbReference type="Pfam" id="PF13727">
    <property type="entry name" value="CoA_binding_3"/>
    <property type="match status" value="1"/>
</dbReference>
<dbReference type="NCBIfam" id="TIGR03023">
    <property type="entry name" value="WcaJ_sugtrans"/>
    <property type="match status" value="1"/>
</dbReference>
<gene>
    <name evidence="10" type="ORF">SMD27_15535</name>
</gene>
<dbReference type="PANTHER" id="PTHR30576:SF0">
    <property type="entry name" value="UNDECAPRENYL-PHOSPHATE N-ACETYLGALACTOSAMINYL 1-PHOSPHATE TRANSFERASE-RELATED"/>
    <property type="match status" value="1"/>
</dbReference>
<evidence type="ECO:0000256" key="2">
    <source>
        <dbReference type="ARBA" id="ARBA00006464"/>
    </source>
</evidence>
<dbReference type="PANTHER" id="PTHR30576">
    <property type="entry name" value="COLANIC BIOSYNTHESIS UDP-GLUCOSE LIPID CARRIER TRANSFERASE"/>
    <property type="match status" value="1"/>
</dbReference>
<dbReference type="InterPro" id="IPR017475">
    <property type="entry name" value="EPS_sugar_tfrase"/>
</dbReference>
<comment type="caution">
    <text evidence="10">The sequence shown here is derived from an EMBL/GenBank/DDBJ whole genome shotgun (WGS) entry which is preliminary data.</text>
</comment>
<keyword evidence="5 8" id="KW-1133">Transmembrane helix</keyword>
<keyword evidence="4 8" id="KW-0812">Transmembrane</keyword>
<sequence>MRRLSTDSVLPKVAPRPSIGKSLGRFGGGQFLTLLLAVGDVLIFSSVTTALSFVILRHAEVDQLQRTSLEHFPAIAFLVFIVLHSLAKSYERITTDSVTLFNFVIVPTLIAAVAVIIAFILEFLLIGVTIPANGAIDKTTLMVGLVGVPTWVTAVQRTGSRIYLHSLIAKGQLSTTVAVIGAGDIGYRLVQLLKGRYQDQIKLIGIFDDRIGRVPSRIRDLNVQGGVSDLVDFVKTNHVDKVLIALPLNAERRILDILRRLKTVPIDIALVPDIMSIEPETRSYARRAPLFLDVIHRPMSLSGRLAKRCMDLIFSALILLLFSPIMLATAIAIRLDSPGPIFFRQPRLGLSNEKIEILKFRTMHVAASDFEAREQTKRDDPRVTRVGKWLRLTSIDELPQLFNVLCGNMSLVGPRPHAVGMRVKDSLCQEISKEYAERHRVKPGITGWAQVCGLRGAVNDPEILRARIEHDIYYIDNWSILFDLKILMLTIVVVARTENAY</sequence>
<dbReference type="InterPro" id="IPR036291">
    <property type="entry name" value="NAD(P)-bd_dom_sf"/>
</dbReference>
<evidence type="ECO:0000256" key="6">
    <source>
        <dbReference type="ARBA" id="ARBA00023136"/>
    </source>
</evidence>
<dbReference type="SUPFAM" id="SSF51735">
    <property type="entry name" value="NAD(P)-binding Rossmann-fold domains"/>
    <property type="match status" value="1"/>
</dbReference>
<dbReference type="InterPro" id="IPR017473">
    <property type="entry name" value="Undecaprenyl-P_gluc_Ptfrase"/>
</dbReference>
<evidence type="ECO:0000313" key="11">
    <source>
        <dbReference type="Proteomes" id="UP001279642"/>
    </source>
</evidence>
<protein>
    <submittedName>
        <fullName evidence="10">Undecaprenyl-phosphate glucose phosphotransferase</fullName>
        <ecNumber evidence="10">2.7.8.31</ecNumber>
    </submittedName>
</protein>
<feature type="transmembrane region" description="Helical" evidence="8">
    <location>
        <begin position="31"/>
        <end position="56"/>
    </location>
</feature>
<evidence type="ECO:0000256" key="7">
    <source>
        <dbReference type="ARBA" id="ARBA00023169"/>
    </source>
</evidence>
<name>A0ABU5EEB0_9PROT</name>